<proteinExistence type="predicted"/>
<comment type="caution">
    <text evidence="2">The sequence shown here is derived from an EMBL/GenBank/DDBJ whole genome shotgun (WGS) entry which is preliminary data.</text>
</comment>
<name>A0ABQ5ND13_9MICO</name>
<evidence type="ECO:0000313" key="3">
    <source>
        <dbReference type="Proteomes" id="UP001165068"/>
    </source>
</evidence>
<keyword evidence="1" id="KW-1133">Transmembrane helix</keyword>
<feature type="transmembrane region" description="Helical" evidence="1">
    <location>
        <begin position="288"/>
        <end position="309"/>
    </location>
</feature>
<feature type="transmembrane region" description="Helical" evidence="1">
    <location>
        <begin position="321"/>
        <end position="344"/>
    </location>
</feature>
<keyword evidence="1" id="KW-0472">Membrane</keyword>
<keyword evidence="3" id="KW-1185">Reference proteome</keyword>
<dbReference type="EMBL" id="BRZC01000002">
    <property type="protein sequence ID" value="GLC83561.1"/>
    <property type="molecule type" value="Genomic_DNA"/>
</dbReference>
<sequence length="377" mass="40692">MPDSQKYSGLGYWIGQFAFSALLAILGLAGGVYMLIDSGSENPSSSTGVGEGAIVLLVGIVFLLLLIWLIVSFVAQSRQQRAVYAWAIMQDYVSRNPGARATRPGRAVRGDIASMATAARARDGVLGYEEVLRLQALRPEVPYPGDLEALRLAAAAPSRIPDTPQERERRRAEWAADDGDARARLDAAGLGGPGLVHRTRLVTRVVGWAAVAAFLTSAWLKSPAPATTTFLALTGLWCVLRLVTGLLQDARTRRGRALAHAWLSEAEKSDRGLPTPFDEFFKTSLGAWWIRLLTPMALLGVFFLLGGLANIGRASDPVERVVFVGMACAAAGFFFASIALRIVAARRAAVDRDRLRAYRRGREALSSEDAETARRGA</sequence>
<evidence type="ECO:0000256" key="1">
    <source>
        <dbReference type="SAM" id="Phobius"/>
    </source>
</evidence>
<evidence type="ECO:0000313" key="2">
    <source>
        <dbReference type="EMBL" id="GLC83561.1"/>
    </source>
</evidence>
<gene>
    <name evidence="2" type="ORF">MIAR_01490</name>
</gene>
<accession>A0ABQ5ND13</accession>
<feature type="transmembrane region" description="Helical" evidence="1">
    <location>
        <begin position="201"/>
        <end position="220"/>
    </location>
</feature>
<dbReference type="Proteomes" id="UP001165068">
    <property type="component" value="Unassembled WGS sequence"/>
</dbReference>
<evidence type="ECO:0008006" key="4">
    <source>
        <dbReference type="Google" id="ProtNLM"/>
    </source>
</evidence>
<organism evidence="2 3">
    <name type="scientific">Microbacterium arabinogalactanolyticum</name>
    <dbReference type="NCBI Taxonomy" id="69365"/>
    <lineage>
        <taxon>Bacteria</taxon>
        <taxon>Bacillati</taxon>
        <taxon>Actinomycetota</taxon>
        <taxon>Actinomycetes</taxon>
        <taxon>Micrococcales</taxon>
        <taxon>Microbacteriaceae</taxon>
        <taxon>Microbacterium</taxon>
    </lineage>
</organism>
<feature type="transmembrane region" description="Helical" evidence="1">
    <location>
        <begin position="226"/>
        <end position="247"/>
    </location>
</feature>
<dbReference type="RefSeq" id="WP_285630003.1">
    <property type="nucleotide sequence ID" value="NZ_BAAAUK010000001.1"/>
</dbReference>
<feature type="transmembrane region" description="Helical" evidence="1">
    <location>
        <begin position="12"/>
        <end position="33"/>
    </location>
</feature>
<reference evidence="2" key="1">
    <citation type="submission" date="2022-08" db="EMBL/GenBank/DDBJ databases">
        <title>Draft genome sequence of Microbacterium arabinogalactanolyticum JCM 9171.</title>
        <authorList>
            <person name="Fujita K."/>
            <person name="Ishiwata A."/>
            <person name="Fushinobu S."/>
        </authorList>
    </citation>
    <scope>NUCLEOTIDE SEQUENCE</scope>
    <source>
        <strain evidence="2">JCM 9171</strain>
    </source>
</reference>
<keyword evidence="1" id="KW-0812">Transmembrane</keyword>
<protein>
    <recommendedName>
        <fullName evidence="4">DUF2207 domain-containing protein</fullName>
    </recommendedName>
</protein>
<feature type="transmembrane region" description="Helical" evidence="1">
    <location>
        <begin position="53"/>
        <end position="75"/>
    </location>
</feature>